<feature type="domain" description="C-type lectin" evidence="2">
    <location>
        <begin position="1"/>
        <end position="89"/>
    </location>
</feature>
<dbReference type="AlphaFoldDB" id="A0A8S4DK77"/>
<feature type="region of interest" description="Disordered" evidence="1">
    <location>
        <begin position="634"/>
        <end position="692"/>
    </location>
</feature>
<comment type="caution">
    <text evidence="3">The sequence shown here is derived from an EMBL/GenBank/DDBJ whole genome shotgun (WGS) entry which is preliminary data.</text>
</comment>
<dbReference type="SUPFAM" id="SSF56436">
    <property type="entry name" value="C-type lectin-like"/>
    <property type="match status" value="1"/>
</dbReference>
<feature type="compositionally biased region" description="Polar residues" evidence="1">
    <location>
        <begin position="666"/>
        <end position="690"/>
    </location>
</feature>
<reference evidence="3" key="1">
    <citation type="submission" date="2020-11" db="EMBL/GenBank/DDBJ databases">
        <authorList>
            <person name="Whiteford S."/>
        </authorList>
    </citation>
    <scope>NUCLEOTIDE SEQUENCE</scope>
</reference>
<evidence type="ECO:0000313" key="4">
    <source>
        <dbReference type="Proteomes" id="UP000653454"/>
    </source>
</evidence>
<protein>
    <submittedName>
        <fullName evidence="3">(diamondback moth) hypothetical protein</fullName>
    </submittedName>
</protein>
<dbReference type="Proteomes" id="UP000653454">
    <property type="component" value="Unassembled WGS sequence"/>
</dbReference>
<dbReference type="InterPro" id="IPR016187">
    <property type="entry name" value="CTDL_fold"/>
</dbReference>
<evidence type="ECO:0000256" key="1">
    <source>
        <dbReference type="SAM" id="MobiDB-lite"/>
    </source>
</evidence>
<keyword evidence="4" id="KW-1185">Reference proteome</keyword>
<evidence type="ECO:0000313" key="3">
    <source>
        <dbReference type="EMBL" id="CAG9098220.1"/>
    </source>
</evidence>
<dbReference type="EMBL" id="CAJHNJ030000005">
    <property type="protein sequence ID" value="CAG9098220.1"/>
    <property type="molecule type" value="Genomic_DNA"/>
</dbReference>
<accession>A0A8S4DK77</accession>
<dbReference type="PROSITE" id="PS50041">
    <property type="entry name" value="C_TYPE_LECTIN_2"/>
    <property type="match status" value="1"/>
</dbReference>
<dbReference type="InterPro" id="IPR001304">
    <property type="entry name" value="C-type_lectin-like"/>
</dbReference>
<feature type="region of interest" description="Disordered" evidence="1">
    <location>
        <begin position="720"/>
        <end position="752"/>
    </location>
</feature>
<dbReference type="Pfam" id="PF00059">
    <property type="entry name" value="Lectin_C"/>
    <property type="match status" value="1"/>
</dbReference>
<dbReference type="CDD" id="cd00037">
    <property type="entry name" value="CLECT"/>
    <property type="match status" value="1"/>
</dbReference>
<feature type="compositionally biased region" description="Low complexity" evidence="1">
    <location>
        <begin position="634"/>
        <end position="651"/>
    </location>
</feature>
<dbReference type="InterPro" id="IPR016186">
    <property type="entry name" value="C-type_lectin-like/link_sf"/>
</dbReference>
<proteinExistence type="predicted"/>
<evidence type="ECO:0000259" key="2">
    <source>
        <dbReference type="PROSITE" id="PS50041"/>
    </source>
</evidence>
<sequence length="752" mass="83210">MICYIGLDVSRLDTTAQYDAVRAYLKELDVGSAVWVGLIRSNPDGDFTWTDYRGLSSEGYWSAAPDARSAPLCAAADPAADYRWEARACGGPMVASFICELPVPQWASGPSGCMVRALPALTVLYLPESAAVQLTADCGLAGVKRVQCTGNVKREDLLGDLSCPEEPEESTTLLISETTAESITSELNTEQDPTHDVTMNENITTDHVTETTPEPNVVRITPIPYQLRPIIHEDPPYVRVPLNTNVNIHIINDNNLESNDIPKFANEHVLSEEEANKLEDEKYMAHKQLHNDLAHIGNIPNFETIFSQPADHFIPPLVMAKARMGNDMTVLSLEEKHAQQHLEQYKHKGYGELHYVPDYHVKHETLSTNSETTTTTTEMPTITTMLPLKNKEVFGKDMKSTKYGSKKYNEKYSGPKVKNIKSLEKPSKYTDKPSLTQTELTTVQVETTTKDLINNNNNQSGGDSGIDLSVIIKDTVSTETNRNLINPSTEPSNKITYTDNKTKKHLPESITSEQIQTSTETHLTSIPEMTHEVVKITILDENSLNTSIFEVTTKVPISEDVSSTTIKPVEYSVSTKEPLITSPTMSLSTTVGDLSTTTNIKINISEQTTPNDVHTVSVSPEETTENLTTSVFVTSTQSSSTENIGTTTVTTNKQLNENPIAANEQAVASTENTDTDTTQSNKNESISSQPEEPHIMEDFHGEDLMHSDEVIDDLNSPLLSAANEPLHRPNRSRRPQQPLNRIKKFNPFRILG</sequence>
<gene>
    <name evidence="3" type="ORF">PLXY2_LOCUS2204</name>
</gene>
<organism evidence="3 4">
    <name type="scientific">Plutella xylostella</name>
    <name type="common">Diamondback moth</name>
    <name type="synonym">Plutella maculipennis</name>
    <dbReference type="NCBI Taxonomy" id="51655"/>
    <lineage>
        <taxon>Eukaryota</taxon>
        <taxon>Metazoa</taxon>
        <taxon>Ecdysozoa</taxon>
        <taxon>Arthropoda</taxon>
        <taxon>Hexapoda</taxon>
        <taxon>Insecta</taxon>
        <taxon>Pterygota</taxon>
        <taxon>Neoptera</taxon>
        <taxon>Endopterygota</taxon>
        <taxon>Lepidoptera</taxon>
        <taxon>Glossata</taxon>
        <taxon>Ditrysia</taxon>
        <taxon>Yponomeutoidea</taxon>
        <taxon>Plutellidae</taxon>
        <taxon>Plutella</taxon>
    </lineage>
</organism>
<name>A0A8S4DK77_PLUXY</name>
<dbReference type="Gene3D" id="3.10.100.10">
    <property type="entry name" value="Mannose-Binding Protein A, subunit A"/>
    <property type="match status" value="1"/>
</dbReference>